<comment type="caution">
    <text evidence="2">The sequence shown here is derived from an EMBL/GenBank/DDBJ whole genome shotgun (WGS) entry which is preliminary data.</text>
</comment>
<dbReference type="OrthoDB" id="2103474at2759"/>
<accession>A0A1Y1VLZ5</accession>
<dbReference type="AlphaFoldDB" id="A0A1Y1VLZ5"/>
<evidence type="ECO:0000313" key="3">
    <source>
        <dbReference type="Proteomes" id="UP000193719"/>
    </source>
</evidence>
<feature type="region of interest" description="Disordered" evidence="1">
    <location>
        <begin position="1"/>
        <end position="38"/>
    </location>
</feature>
<dbReference type="InterPro" id="IPR025187">
    <property type="entry name" value="DUF4112"/>
</dbReference>
<sequence length="323" mass="36112">MSPKQSGYFSEGDIPNDRPFISDSSVPPMPSNRNPINLQNNNRLKKIYLKDDHVYLSDSDFSDDDENIQFPYNTTVSKYHKNGVLDNFIGKKKTVTFVMPKKDAKILRRAKKYAKRLDSGIPVGGINIPIDPLVGFVPIIGDFAGVFLGLGFIGIAQKGGLDKKVYSKMIGNLVVDSAVGFISVIGDIADFFHKANLKNFKILEKYFIKRSKAFTKMLNGQMEPQAFYNKYKSFASHHKKDVMFIHEHLGIPLPTNMNTKYDPLPESVGPDDDLEEIENTDGLIVGATENCPNCPEEHQHGVIVTSVETSDNANNITNDKKHK</sequence>
<proteinExistence type="predicted"/>
<gene>
    <name evidence="2" type="ORF">BCR36DRAFT_342116</name>
</gene>
<dbReference type="EMBL" id="MCFH01000002">
    <property type="protein sequence ID" value="ORX59954.1"/>
    <property type="molecule type" value="Genomic_DNA"/>
</dbReference>
<dbReference type="Pfam" id="PF13430">
    <property type="entry name" value="DUF4112"/>
    <property type="match status" value="1"/>
</dbReference>
<dbReference type="Proteomes" id="UP000193719">
    <property type="component" value="Unassembled WGS sequence"/>
</dbReference>
<name>A0A1Y1VLZ5_9FUNG</name>
<organism evidence="2 3">
    <name type="scientific">Piromyces finnis</name>
    <dbReference type="NCBI Taxonomy" id="1754191"/>
    <lineage>
        <taxon>Eukaryota</taxon>
        <taxon>Fungi</taxon>
        <taxon>Fungi incertae sedis</taxon>
        <taxon>Chytridiomycota</taxon>
        <taxon>Chytridiomycota incertae sedis</taxon>
        <taxon>Neocallimastigomycetes</taxon>
        <taxon>Neocallimastigales</taxon>
        <taxon>Neocallimastigaceae</taxon>
        <taxon>Piromyces</taxon>
    </lineage>
</organism>
<protein>
    <recommendedName>
        <fullName evidence="4">DUF4112 domain-containing protein</fullName>
    </recommendedName>
</protein>
<keyword evidence="3" id="KW-1185">Reference proteome</keyword>
<evidence type="ECO:0000256" key="1">
    <source>
        <dbReference type="SAM" id="MobiDB-lite"/>
    </source>
</evidence>
<dbReference type="PANTHER" id="PTHR35519">
    <property type="entry name" value="MEMBRANE PROTEINS"/>
    <property type="match status" value="1"/>
</dbReference>
<evidence type="ECO:0000313" key="2">
    <source>
        <dbReference type="EMBL" id="ORX59954.1"/>
    </source>
</evidence>
<reference evidence="2 3" key="2">
    <citation type="submission" date="2016-08" db="EMBL/GenBank/DDBJ databases">
        <title>Pervasive Adenine N6-methylation of Active Genes in Fungi.</title>
        <authorList>
            <consortium name="DOE Joint Genome Institute"/>
            <person name="Mondo S.J."/>
            <person name="Dannebaum R.O."/>
            <person name="Kuo R.C."/>
            <person name="Labutti K."/>
            <person name="Haridas S."/>
            <person name="Kuo A."/>
            <person name="Salamov A."/>
            <person name="Ahrendt S.R."/>
            <person name="Lipzen A."/>
            <person name="Sullivan W."/>
            <person name="Andreopoulos W.B."/>
            <person name="Clum A."/>
            <person name="Lindquist E."/>
            <person name="Daum C."/>
            <person name="Ramamoorthy G.K."/>
            <person name="Gryganskyi A."/>
            <person name="Culley D."/>
            <person name="Magnuson J.K."/>
            <person name="James T.Y."/>
            <person name="O'Malley M.A."/>
            <person name="Stajich J.E."/>
            <person name="Spatafora J.W."/>
            <person name="Visel A."/>
            <person name="Grigoriev I.V."/>
        </authorList>
    </citation>
    <scope>NUCLEOTIDE SEQUENCE [LARGE SCALE GENOMIC DNA]</scope>
    <source>
        <strain evidence="3">finn</strain>
    </source>
</reference>
<evidence type="ECO:0008006" key="4">
    <source>
        <dbReference type="Google" id="ProtNLM"/>
    </source>
</evidence>
<dbReference type="PANTHER" id="PTHR35519:SF2">
    <property type="entry name" value="PH DOMAIN PROTEIN"/>
    <property type="match status" value="1"/>
</dbReference>
<dbReference type="STRING" id="1754191.A0A1Y1VLZ5"/>
<reference evidence="2 3" key="1">
    <citation type="submission" date="2016-08" db="EMBL/GenBank/DDBJ databases">
        <title>Genomes of anaerobic fungi encode conserved fungal cellulosomes for biomass hydrolysis.</title>
        <authorList>
            <consortium name="DOE Joint Genome Institute"/>
            <person name="Haitjema C.H."/>
            <person name="Gilmore S.P."/>
            <person name="Henske J.K."/>
            <person name="Solomon K.V."/>
            <person name="De Groot R."/>
            <person name="Kuo A."/>
            <person name="Mondo S.J."/>
            <person name="Salamov A.A."/>
            <person name="Labutti K."/>
            <person name="Zhao Z."/>
            <person name="Chiniquy J."/>
            <person name="Barry K."/>
            <person name="Brewer H.M."/>
            <person name="Purvine S.O."/>
            <person name="Wright A.T."/>
            <person name="Boxma B."/>
            <person name="Van Alen T."/>
            <person name="Hackstein J.H."/>
            <person name="Baker S.E."/>
            <person name="Grigoriev I.V."/>
            <person name="O'Malley M.A."/>
        </authorList>
    </citation>
    <scope>NUCLEOTIDE SEQUENCE [LARGE SCALE GENOMIC DNA]</scope>
    <source>
        <strain evidence="3">finn</strain>
    </source>
</reference>